<comment type="caution">
    <text evidence="1">The sequence shown here is derived from an EMBL/GenBank/DDBJ whole genome shotgun (WGS) entry which is preliminary data.</text>
</comment>
<dbReference type="EMBL" id="JABXXO010000003">
    <property type="protein sequence ID" value="KAF7783215.1"/>
    <property type="molecule type" value="Genomic_DNA"/>
</dbReference>
<gene>
    <name evidence="1" type="ORF">Agabi119p4_2591</name>
</gene>
<evidence type="ECO:0000313" key="1">
    <source>
        <dbReference type="EMBL" id="KAF7783215.1"/>
    </source>
</evidence>
<evidence type="ECO:0000313" key="2">
    <source>
        <dbReference type="Proteomes" id="UP000629468"/>
    </source>
</evidence>
<sequence length="90" mass="9774">MSSSPLSVKGSIRTRGFEAFWSLESPRNVTATPRLSGVYFVITTIPLWPNAGRTKREQGSLLAQQLHANVTAQQLLLCGHHCIVQAASAI</sequence>
<dbReference type="Proteomes" id="UP000629468">
    <property type="component" value="Unassembled WGS sequence"/>
</dbReference>
<proteinExistence type="predicted"/>
<dbReference type="AlphaFoldDB" id="A0A8H7F9D4"/>
<accession>A0A8H7F9D4</accession>
<reference evidence="1 2" key="1">
    <citation type="journal article" name="Sci. Rep.">
        <title>Telomere-to-telomere assembled and centromere annotated genomes of the two main subspecies of the button mushroom Agaricus bisporus reveal especially polymorphic chromosome ends.</title>
        <authorList>
            <person name="Sonnenberg A.S.M."/>
            <person name="Sedaghat-Telgerd N."/>
            <person name="Lavrijssen B."/>
            <person name="Ohm R.A."/>
            <person name="Hendrickx P.M."/>
            <person name="Scholtmeijer K."/>
            <person name="Baars J.J.P."/>
            <person name="van Peer A."/>
        </authorList>
    </citation>
    <scope>NUCLEOTIDE SEQUENCE [LARGE SCALE GENOMIC DNA]</scope>
    <source>
        <strain evidence="1 2">H119_p4</strain>
    </source>
</reference>
<name>A0A8H7F9D4_AGABI</name>
<protein>
    <submittedName>
        <fullName evidence="1">Uncharacterized protein</fullName>
    </submittedName>
</protein>
<organism evidence="1 2">
    <name type="scientific">Agaricus bisporus var. burnettii</name>
    <dbReference type="NCBI Taxonomy" id="192524"/>
    <lineage>
        <taxon>Eukaryota</taxon>
        <taxon>Fungi</taxon>
        <taxon>Dikarya</taxon>
        <taxon>Basidiomycota</taxon>
        <taxon>Agaricomycotina</taxon>
        <taxon>Agaricomycetes</taxon>
        <taxon>Agaricomycetidae</taxon>
        <taxon>Agaricales</taxon>
        <taxon>Agaricineae</taxon>
        <taxon>Agaricaceae</taxon>
        <taxon>Agaricus</taxon>
    </lineage>
</organism>